<accession>A0ABX2CCZ7</accession>
<dbReference type="Proteomes" id="UP000886476">
    <property type="component" value="Unassembled WGS sequence"/>
</dbReference>
<proteinExistence type="predicted"/>
<evidence type="ECO:0000313" key="1">
    <source>
        <dbReference type="EMBL" id="NPU66104.1"/>
    </source>
</evidence>
<protein>
    <submittedName>
        <fullName evidence="1">Uncharacterized protein</fullName>
    </submittedName>
</protein>
<sequence>MRAILSRIVLSTLCGLFVLALMPFVSMSDANAVVCARGVVRAGCAGAAGAVVVRKPPVAAATTACRTVLVNGVWVRRCV</sequence>
<name>A0ABX2CCZ7_9BRAD</name>
<dbReference type="EMBL" id="JABFDN010000003">
    <property type="protein sequence ID" value="NPU66104.1"/>
    <property type="molecule type" value="Genomic_DNA"/>
</dbReference>
<keyword evidence="2" id="KW-1185">Reference proteome</keyword>
<evidence type="ECO:0000313" key="2">
    <source>
        <dbReference type="Proteomes" id="UP000886476"/>
    </source>
</evidence>
<organism evidence="1 2">
    <name type="scientific">Bradyrhizobium aeschynomenes</name>
    <dbReference type="NCBI Taxonomy" id="2734909"/>
    <lineage>
        <taxon>Bacteria</taxon>
        <taxon>Pseudomonadati</taxon>
        <taxon>Pseudomonadota</taxon>
        <taxon>Alphaproteobacteria</taxon>
        <taxon>Hyphomicrobiales</taxon>
        <taxon>Nitrobacteraceae</taxon>
        <taxon>Bradyrhizobium</taxon>
    </lineage>
</organism>
<reference evidence="1" key="1">
    <citation type="submission" date="2020-05" db="EMBL/GenBank/DDBJ databases">
        <title>Nod-independent and nitrogen-fixing Bradyrhizobium aeschynomene sp. nov. isolated from nodules of Aeschynomene indica.</title>
        <authorList>
            <person name="Zhang Z."/>
        </authorList>
    </citation>
    <scope>NUCLEOTIDE SEQUENCE</scope>
    <source>
        <strain evidence="1">83012</strain>
    </source>
</reference>
<dbReference type="RefSeq" id="WP_172111152.1">
    <property type="nucleotide sequence ID" value="NZ_JABFDM010000001.1"/>
</dbReference>
<gene>
    <name evidence="1" type="ORF">HL667_13965</name>
</gene>
<comment type="caution">
    <text evidence="1">The sequence shown here is derived from an EMBL/GenBank/DDBJ whole genome shotgun (WGS) entry which is preliminary data.</text>
</comment>